<dbReference type="GO" id="GO:0003995">
    <property type="term" value="F:acyl-CoA dehydrogenase activity"/>
    <property type="evidence" value="ECO:0007669"/>
    <property type="project" value="InterPro"/>
</dbReference>
<dbReference type="GO" id="GO:0009083">
    <property type="term" value="P:branched-chain amino acid catabolic process"/>
    <property type="evidence" value="ECO:0007669"/>
    <property type="project" value="UniProtKB-KW"/>
</dbReference>
<evidence type="ECO:0000256" key="3">
    <source>
        <dbReference type="ARBA" id="ARBA00009347"/>
    </source>
</evidence>
<dbReference type="InterPro" id="IPR006091">
    <property type="entry name" value="Acyl-CoA_Oxase/DH_mid-dom"/>
</dbReference>
<dbReference type="GO" id="GO:0050660">
    <property type="term" value="F:flavin adenine dinucleotide binding"/>
    <property type="evidence" value="ECO:0007669"/>
    <property type="project" value="InterPro"/>
</dbReference>
<dbReference type="PANTHER" id="PTHR43831:SF1">
    <property type="entry name" value="ISOBUTYRYL-COA DEHYDROGENASE, MITOCHONDRIAL"/>
    <property type="match status" value="1"/>
</dbReference>
<dbReference type="InterPro" id="IPR036250">
    <property type="entry name" value="AcylCo_DH-like_C"/>
</dbReference>
<comment type="pathway">
    <text evidence="2">Amino-acid degradation; L-valine degradation.</text>
</comment>
<comment type="similarity">
    <text evidence="3 9">Belongs to the acyl-CoA dehydrogenase family.</text>
</comment>
<dbReference type="InterPro" id="IPR037069">
    <property type="entry name" value="AcylCoA_DH/ox_N_sf"/>
</dbReference>
<dbReference type="FunFam" id="2.40.110.10:FF:000001">
    <property type="entry name" value="Acyl-CoA dehydrogenase, mitochondrial"/>
    <property type="match status" value="1"/>
</dbReference>
<dbReference type="SUPFAM" id="SSF47203">
    <property type="entry name" value="Acyl-CoA dehydrogenase C-terminal domain-like"/>
    <property type="match status" value="1"/>
</dbReference>
<dbReference type="EC" id="1.3.99.-" evidence="13"/>
<dbReference type="InterPro" id="IPR006089">
    <property type="entry name" value="Acyl-CoA_DH_CS"/>
</dbReference>
<evidence type="ECO:0000313" key="13">
    <source>
        <dbReference type="EMBL" id="AFL50146.1"/>
    </source>
</evidence>
<evidence type="ECO:0000256" key="4">
    <source>
        <dbReference type="ARBA" id="ARBA00022456"/>
    </source>
</evidence>
<dbReference type="InterPro" id="IPR034178">
    <property type="entry name" value="IBD"/>
</dbReference>
<dbReference type="PROSITE" id="PS00072">
    <property type="entry name" value="ACYL_COA_DH_1"/>
    <property type="match status" value="1"/>
</dbReference>
<dbReference type="PANTHER" id="PTHR43831">
    <property type="entry name" value="ISOBUTYRYL-COA DEHYDROGENASE"/>
    <property type="match status" value="1"/>
</dbReference>
<dbReference type="InterPro" id="IPR013786">
    <property type="entry name" value="AcylCoA_DH/ox_N"/>
</dbReference>
<name>I3X2P0_SINF2</name>
<sequence length="382" mass="41303">MHMDFRLSEEQEAIRAMALDFARDELAPHAIEWDQQKHFPVETLRSAAALGMAGIYVRDDVGGTGLARLDAAMIIEALATGCPAIASFVSIHNMCAGMIDRYGTEEQRQRLLPPLLTMEILASYCLTEPGSGSDAAALKTKAVRDGDAYLITGQKQFISGAGESGRYLVMARTGEEGPKGISAFVVDKDMAGLTFGANEKKMGWHAQPTRAVMLDNVRVPAENRLGAEGEGFRIAMAGLDGGRLNIAAASLGGAQAAFDKALAYVQERHAFGRAIGEFQALQFRLADMATDLEIARTFLWRAAAALDAADPDATKLCAMAKRFVTDRCFAVANDALQLHGGYGYLADYGVEKIVRDLRVHQILEGTNEIMRLIVSRAVMGRK</sequence>
<protein>
    <submittedName>
        <fullName evidence="13">Acyl-CoA dehydrogenase AcdA</fullName>
        <ecNumber evidence="13">1.3.99.-</ecNumber>
    </submittedName>
</protein>
<evidence type="ECO:0000256" key="8">
    <source>
        <dbReference type="PIRSR" id="PIRSR634178-1"/>
    </source>
</evidence>
<dbReference type="SUPFAM" id="SSF56645">
    <property type="entry name" value="Acyl-CoA dehydrogenase NM domain-like"/>
    <property type="match status" value="1"/>
</dbReference>
<feature type="domain" description="Acyl-CoA oxidase/dehydrogenase middle" evidence="11">
    <location>
        <begin position="124"/>
        <end position="217"/>
    </location>
</feature>
<dbReference type="InterPro" id="IPR052547">
    <property type="entry name" value="Mito_Isobutyryl-CoADH"/>
</dbReference>
<feature type="domain" description="Acyl-CoA dehydrogenase/oxidase C-terminal" evidence="10">
    <location>
        <begin position="229"/>
        <end position="378"/>
    </location>
</feature>
<dbReference type="InterPro" id="IPR046373">
    <property type="entry name" value="Acyl-CoA_Oxase/DH_mid-dom_sf"/>
</dbReference>
<keyword evidence="7 9" id="KW-0560">Oxidoreductase</keyword>
<dbReference type="HOGENOM" id="CLU_018204_0_2_5"/>
<feature type="domain" description="Acyl-CoA dehydrogenase/oxidase N-terminal" evidence="12">
    <location>
        <begin position="8"/>
        <end position="119"/>
    </location>
</feature>
<dbReference type="Gene3D" id="2.40.110.10">
    <property type="entry name" value="Butyryl-CoA Dehydrogenase, subunit A, domain 2"/>
    <property type="match status" value="1"/>
</dbReference>
<dbReference type="Proteomes" id="UP000006180">
    <property type="component" value="Chromosome"/>
</dbReference>
<keyword evidence="4" id="KW-0101">Branched-chain amino acid catabolism</keyword>
<dbReference type="Pfam" id="PF00441">
    <property type="entry name" value="Acyl-CoA_dh_1"/>
    <property type="match status" value="1"/>
</dbReference>
<dbReference type="AlphaFoldDB" id="I3X2P0"/>
<feature type="active site" description="Proton acceptor" evidence="8">
    <location>
        <position position="364"/>
    </location>
</feature>
<evidence type="ECO:0000259" key="10">
    <source>
        <dbReference type="Pfam" id="PF00441"/>
    </source>
</evidence>
<evidence type="ECO:0000313" key="14">
    <source>
        <dbReference type="Proteomes" id="UP000006180"/>
    </source>
</evidence>
<accession>I3X2P0</accession>
<dbReference type="PATRIC" id="fig|1185652.3.peg.1617"/>
<evidence type="ECO:0000256" key="2">
    <source>
        <dbReference type="ARBA" id="ARBA00005109"/>
    </source>
</evidence>
<keyword evidence="6 9" id="KW-0274">FAD</keyword>
<gene>
    <name evidence="13" type="primary">acdA1</name>
    <name evidence="13" type="ORF">USDA257_c15560</name>
</gene>
<evidence type="ECO:0000256" key="9">
    <source>
        <dbReference type="RuleBase" id="RU362125"/>
    </source>
</evidence>
<dbReference type="InterPro" id="IPR009100">
    <property type="entry name" value="AcylCoA_DH/oxidase_NM_dom_sf"/>
</dbReference>
<dbReference type="EMBL" id="CP003563">
    <property type="protein sequence ID" value="AFL50146.1"/>
    <property type="molecule type" value="Genomic_DNA"/>
</dbReference>
<evidence type="ECO:0000256" key="6">
    <source>
        <dbReference type="ARBA" id="ARBA00022827"/>
    </source>
</evidence>
<dbReference type="eggNOG" id="COG1960">
    <property type="taxonomic scope" value="Bacteria"/>
</dbReference>
<dbReference type="KEGG" id="sfd:USDA257_c15560"/>
<organism evidence="13 14">
    <name type="scientific">Sinorhizobium fredii (strain USDA 257)</name>
    <dbReference type="NCBI Taxonomy" id="1185652"/>
    <lineage>
        <taxon>Bacteria</taxon>
        <taxon>Pseudomonadati</taxon>
        <taxon>Pseudomonadota</taxon>
        <taxon>Alphaproteobacteria</taxon>
        <taxon>Hyphomicrobiales</taxon>
        <taxon>Rhizobiaceae</taxon>
        <taxon>Sinorhizobium/Ensifer group</taxon>
        <taxon>Sinorhizobium</taxon>
    </lineage>
</organism>
<comment type="cofactor">
    <cofactor evidence="1 9">
        <name>FAD</name>
        <dbReference type="ChEBI" id="CHEBI:57692"/>
    </cofactor>
</comment>
<proteinExistence type="inferred from homology"/>
<reference evidence="13 14" key="1">
    <citation type="journal article" date="2012" name="J. Bacteriol.">
        <title>Complete genome sequence of the broad-host-range strain Sinorhizobium fredii USDA257.</title>
        <authorList>
            <person name="Schuldes J."/>
            <person name="Rodriguez Orbegoso M."/>
            <person name="Schmeisser C."/>
            <person name="Krishnan H.B."/>
            <person name="Daniel R."/>
            <person name="Streit W.R."/>
        </authorList>
    </citation>
    <scope>NUCLEOTIDE SEQUENCE [LARGE SCALE GENOMIC DNA]</scope>
    <source>
        <strain evidence="13 14">USDA 257</strain>
    </source>
</reference>
<dbReference type="GO" id="GO:0006629">
    <property type="term" value="P:lipid metabolic process"/>
    <property type="evidence" value="ECO:0007669"/>
    <property type="project" value="InterPro"/>
</dbReference>
<dbReference type="Pfam" id="PF02770">
    <property type="entry name" value="Acyl-CoA_dh_M"/>
    <property type="match status" value="1"/>
</dbReference>
<dbReference type="STRING" id="1185652.USDA257_c15560"/>
<evidence type="ECO:0000259" key="12">
    <source>
        <dbReference type="Pfam" id="PF02771"/>
    </source>
</evidence>
<evidence type="ECO:0000256" key="5">
    <source>
        <dbReference type="ARBA" id="ARBA00022630"/>
    </source>
</evidence>
<dbReference type="PROSITE" id="PS00073">
    <property type="entry name" value="ACYL_COA_DH_2"/>
    <property type="match status" value="1"/>
</dbReference>
<dbReference type="Pfam" id="PF02771">
    <property type="entry name" value="Acyl-CoA_dh_N"/>
    <property type="match status" value="1"/>
</dbReference>
<evidence type="ECO:0000256" key="7">
    <source>
        <dbReference type="ARBA" id="ARBA00023002"/>
    </source>
</evidence>
<dbReference type="Gene3D" id="1.20.140.10">
    <property type="entry name" value="Butyryl-CoA Dehydrogenase, subunit A, domain 3"/>
    <property type="match status" value="1"/>
</dbReference>
<dbReference type="Gene3D" id="1.10.540.10">
    <property type="entry name" value="Acyl-CoA dehydrogenase/oxidase, N-terminal domain"/>
    <property type="match status" value="1"/>
</dbReference>
<keyword evidence="5 9" id="KW-0285">Flavoprotein</keyword>
<evidence type="ECO:0000256" key="1">
    <source>
        <dbReference type="ARBA" id="ARBA00001974"/>
    </source>
</evidence>
<dbReference type="InterPro" id="IPR009075">
    <property type="entry name" value="AcylCo_DH/oxidase_C"/>
</dbReference>
<dbReference type="CDD" id="cd01162">
    <property type="entry name" value="IBD"/>
    <property type="match status" value="1"/>
</dbReference>
<dbReference type="FunFam" id="1.20.140.10:FF:000001">
    <property type="entry name" value="Acyl-CoA dehydrogenase"/>
    <property type="match status" value="1"/>
</dbReference>
<dbReference type="PIRSF" id="PIRSF016578">
    <property type="entry name" value="HsaA"/>
    <property type="match status" value="1"/>
</dbReference>
<evidence type="ECO:0000259" key="11">
    <source>
        <dbReference type="Pfam" id="PF02770"/>
    </source>
</evidence>